<protein>
    <submittedName>
        <fullName evidence="1">Uncharacterized protein</fullName>
    </submittedName>
</protein>
<proteinExistence type="predicted"/>
<sequence>MAPGWISPRRVCSLELATARAPLPLRASRPSSLLTPSSSFLIRAPSCSSSLLGLTISLPPLGAQRVPLSLRAVLSSMDAAAAALVFSLRTTLLQCRVRLTGFPRARAQPARRILCKLSRRRLAVRL</sequence>
<accession>A0A3L6ENW1</accession>
<evidence type="ECO:0000313" key="1">
    <source>
        <dbReference type="EMBL" id="PWZ21007.1"/>
    </source>
</evidence>
<gene>
    <name evidence="1" type="ORF">Zm00014a_041657</name>
</gene>
<dbReference type="AlphaFoldDB" id="A0A3L6ENW1"/>
<organism evidence="1">
    <name type="scientific">Zea mays</name>
    <name type="common">Maize</name>
    <dbReference type="NCBI Taxonomy" id="4577"/>
    <lineage>
        <taxon>Eukaryota</taxon>
        <taxon>Viridiplantae</taxon>
        <taxon>Streptophyta</taxon>
        <taxon>Embryophyta</taxon>
        <taxon>Tracheophyta</taxon>
        <taxon>Spermatophyta</taxon>
        <taxon>Magnoliopsida</taxon>
        <taxon>Liliopsida</taxon>
        <taxon>Poales</taxon>
        <taxon>Poaceae</taxon>
        <taxon>PACMAD clade</taxon>
        <taxon>Panicoideae</taxon>
        <taxon>Andropogonodae</taxon>
        <taxon>Andropogoneae</taxon>
        <taxon>Tripsacinae</taxon>
        <taxon>Zea</taxon>
    </lineage>
</organism>
<name>A0A3L6ENW1_MAIZE</name>
<dbReference type="EMBL" id="NCVQ01000006">
    <property type="protein sequence ID" value="PWZ21007.1"/>
    <property type="molecule type" value="Genomic_DNA"/>
</dbReference>
<reference evidence="1" key="1">
    <citation type="journal article" date="2018" name="Nat. Genet.">
        <title>Extensive intraspecific gene order and gene structural variations between Mo17 and other maize genomes.</title>
        <authorList>
            <person name="Sun S."/>
            <person name="Zhou Y."/>
            <person name="Chen J."/>
            <person name="Shi J."/>
            <person name="Zhao H."/>
            <person name="Zhao H."/>
            <person name="Song W."/>
            <person name="Zhang M."/>
            <person name="Cui Y."/>
            <person name="Dong X."/>
            <person name="Liu H."/>
            <person name="Ma X."/>
            <person name="Jiao Y."/>
            <person name="Wang B."/>
            <person name="Wei X."/>
            <person name="Stein J.C."/>
            <person name="Glaubitz J.C."/>
            <person name="Lu F."/>
            <person name="Yu G."/>
            <person name="Liang C."/>
            <person name="Fengler K."/>
            <person name="Li B."/>
            <person name="Rafalski A."/>
            <person name="Schnable P.S."/>
            <person name="Ware D.H."/>
            <person name="Buckler E.S."/>
            <person name="Lai J."/>
        </authorList>
    </citation>
    <scope>NUCLEOTIDE SEQUENCE [LARGE SCALE GENOMIC DNA]</scope>
    <source>
        <tissue evidence="1">Seedling</tissue>
    </source>
</reference>
<comment type="caution">
    <text evidence="1">The sequence shown here is derived from an EMBL/GenBank/DDBJ whole genome shotgun (WGS) entry which is preliminary data.</text>
</comment>
<dbReference type="Proteomes" id="UP000251960">
    <property type="component" value="Chromosome 5"/>
</dbReference>